<feature type="compositionally biased region" description="Basic and acidic residues" evidence="1">
    <location>
        <begin position="171"/>
        <end position="188"/>
    </location>
</feature>
<evidence type="ECO:0000256" key="1">
    <source>
        <dbReference type="SAM" id="MobiDB-lite"/>
    </source>
</evidence>
<evidence type="ECO:0000313" key="2">
    <source>
        <dbReference type="EMBL" id="MCY0389609.1"/>
    </source>
</evidence>
<comment type="caution">
    <text evidence="2">The sequence shown here is derived from an EMBL/GenBank/DDBJ whole genome shotgun (WGS) entry which is preliminary data.</text>
</comment>
<protein>
    <submittedName>
        <fullName evidence="2">Uncharacterized protein</fullName>
    </submittedName>
</protein>
<gene>
    <name evidence="2" type="ORF">OVY01_20900</name>
</gene>
<name>A0ABT3ZSR3_9BURK</name>
<sequence>MSGYAYQWAKRQRVGDGPTKSLLKTYAHWASEDYTSWVTNEELESDLEMDIKTIRKCRKKLVDLGFLMETEGRKGETRSIVVYQMLAPADSVIVQAWNPRTEKMEVLGPPYRHEIDAKGVQKRSPSKSGGSKTLQIRSPSENGAPPETPGSPSTFTGKPLQIRPEAPPNLEGKKGLEEQEKAGEEKTLRLAPPVSEGADKTATAKDKTAEPDTITLQALVAEGVNRQHAKDWLTARKKKQRPLTLTAWDDVKAEAVKAGMTPAAAVEMAAKNSWAGFRAGWLTEGKQGSGAAAAVDTEWHLSMDGIKRRGVELRVKPQQDGEDFLQFKARVFKAAGQGPWIDKLLAEWRGTESVFLSLTAYFNDLRPGSAAA</sequence>
<proteinExistence type="predicted"/>
<feature type="compositionally biased region" description="Basic and acidic residues" evidence="1">
    <location>
        <begin position="197"/>
        <end position="208"/>
    </location>
</feature>
<feature type="compositionally biased region" description="Polar residues" evidence="1">
    <location>
        <begin position="126"/>
        <end position="141"/>
    </location>
</feature>
<dbReference type="Proteomes" id="UP001082899">
    <property type="component" value="Unassembled WGS sequence"/>
</dbReference>
<dbReference type="EMBL" id="JAPMXC010000010">
    <property type="protein sequence ID" value="MCY0389609.1"/>
    <property type="molecule type" value="Genomic_DNA"/>
</dbReference>
<accession>A0ABT3ZSR3</accession>
<dbReference type="RefSeq" id="WP_267849502.1">
    <property type="nucleotide sequence ID" value="NZ_JAPMXC010000010.1"/>
</dbReference>
<organism evidence="2 3">
    <name type="scientific">Robbsia betulipollinis</name>
    <dbReference type="NCBI Taxonomy" id="2981849"/>
    <lineage>
        <taxon>Bacteria</taxon>
        <taxon>Pseudomonadati</taxon>
        <taxon>Pseudomonadota</taxon>
        <taxon>Betaproteobacteria</taxon>
        <taxon>Burkholderiales</taxon>
        <taxon>Burkholderiaceae</taxon>
        <taxon>Robbsia</taxon>
    </lineage>
</organism>
<keyword evidence="3" id="KW-1185">Reference proteome</keyword>
<reference evidence="2" key="1">
    <citation type="submission" date="2022-11" db="EMBL/GenBank/DDBJ databases">
        <title>Robbsia betulipollinis sp. nov., isolated from pollen of birch (Betula pendula).</title>
        <authorList>
            <person name="Shi H."/>
            <person name="Ambika Manirajan B."/>
            <person name="Ratering S."/>
            <person name="Geissler-Plaum R."/>
            <person name="Schnell S."/>
        </authorList>
    </citation>
    <scope>NUCLEOTIDE SEQUENCE</scope>
    <source>
        <strain evidence="2">Bb-Pol-6</strain>
    </source>
</reference>
<evidence type="ECO:0000313" key="3">
    <source>
        <dbReference type="Proteomes" id="UP001082899"/>
    </source>
</evidence>
<feature type="region of interest" description="Disordered" evidence="1">
    <location>
        <begin position="113"/>
        <end position="208"/>
    </location>
</feature>